<evidence type="ECO:0000256" key="1">
    <source>
        <dbReference type="ARBA" id="ARBA00023157"/>
    </source>
</evidence>
<dbReference type="AlphaFoldDB" id="A0A2V1AQV0"/>
<gene>
    <name evidence="4" type="ORF">CXQ85_001894</name>
</gene>
<keyword evidence="5" id="KW-1185">Reference proteome</keyword>
<evidence type="ECO:0000313" key="5">
    <source>
        <dbReference type="Proteomes" id="UP000244309"/>
    </source>
</evidence>
<dbReference type="STRING" id="45357.A0A2V1AQV0"/>
<sequence>MSNNIDDEPDEWDQRIMNTGCYEENLALQLCHADKGDWRKCLGEMEAFRKCWESNKNNDRTKTVDIKREERELPSAQDIDDEISRLKSASTSRFKEKWEQILEKYAAIDDNLESDEIDLETGKITIDNGHLRSMVPNEIVVGGVKVNGDIWAEDDSYDKAYNDQRRVKAHQEKLRQRFEGHIRRHREGSPSTKDAIPDDNLHLAFSSPSKRSYSRLSSEQPSSLALSQSEDSDFSDTNPSPFRVSQAGSLPSSPLKRSTSISPTKRHQRTPHWFNCAFEYCPFMTEEKLVYEDHLLSDHCNELSFIGYPVKGDESKVKRVITELCTRKLALHFPLNIDSAEQNSSRIGYGRICPILGCEFQATKAFSLGEHGKDLHYKRIARTGIPFLKSGEANATISKSSPEKEQRLDLKTTAQNVQDDEEEEEEDAPNDSQASFTMYPKAPEAPPFKILEDGPEVDEKNVEKKDGYDSIDEFFND</sequence>
<dbReference type="GO" id="GO:0033617">
    <property type="term" value="P:mitochondrial respiratory chain complex IV assembly"/>
    <property type="evidence" value="ECO:0007669"/>
    <property type="project" value="InterPro"/>
</dbReference>
<dbReference type="GO" id="GO:0046982">
    <property type="term" value="F:protein heterodimerization activity"/>
    <property type="evidence" value="ECO:0007669"/>
    <property type="project" value="InterPro"/>
</dbReference>
<dbReference type="Pfam" id="PF06747">
    <property type="entry name" value="CHCH"/>
    <property type="match status" value="1"/>
</dbReference>
<organism evidence="4 5">
    <name type="scientific">Candidozyma haemuli</name>
    <dbReference type="NCBI Taxonomy" id="45357"/>
    <lineage>
        <taxon>Eukaryota</taxon>
        <taxon>Fungi</taxon>
        <taxon>Dikarya</taxon>
        <taxon>Ascomycota</taxon>
        <taxon>Saccharomycotina</taxon>
        <taxon>Pichiomycetes</taxon>
        <taxon>Metschnikowiaceae</taxon>
        <taxon>Candidozyma</taxon>
    </lineage>
</organism>
<accession>A0A2V1AQV0</accession>
<evidence type="ECO:0000259" key="3">
    <source>
        <dbReference type="Pfam" id="PF06747"/>
    </source>
</evidence>
<evidence type="ECO:0000313" key="4">
    <source>
        <dbReference type="EMBL" id="PVH20114.1"/>
    </source>
</evidence>
<protein>
    <recommendedName>
        <fullName evidence="3">CHCH domain-containing protein</fullName>
    </recommendedName>
</protein>
<dbReference type="Gene3D" id="1.10.20.10">
    <property type="entry name" value="Histone, subunit A"/>
    <property type="match status" value="1"/>
</dbReference>
<dbReference type="OrthoDB" id="2420608at2759"/>
<dbReference type="InterPro" id="IPR010625">
    <property type="entry name" value="CHCH"/>
</dbReference>
<dbReference type="PROSITE" id="PS51808">
    <property type="entry name" value="CHCH"/>
    <property type="match status" value="1"/>
</dbReference>
<dbReference type="GeneID" id="37007225"/>
<dbReference type="VEuPathDB" id="FungiDB:CXQ85_001894"/>
<evidence type="ECO:0000256" key="2">
    <source>
        <dbReference type="SAM" id="MobiDB-lite"/>
    </source>
</evidence>
<feature type="compositionally biased region" description="Polar residues" evidence="2">
    <location>
        <begin position="219"/>
        <end position="240"/>
    </location>
</feature>
<feature type="compositionally biased region" description="Acidic residues" evidence="2">
    <location>
        <begin position="418"/>
        <end position="429"/>
    </location>
</feature>
<feature type="domain" description="CHCH" evidence="3">
    <location>
        <begin position="21"/>
        <end position="53"/>
    </location>
</feature>
<keyword evidence="1" id="KW-1015">Disulfide bond</keyword>
<dbReference type="GO" id="GO:0005758">
    <property type="term" value="C:mitochondrial intermembrane space"/>
    <property type="evidence" value="ECO:0007669"/>
    <property type="project" value="InterPro"/>
</dbReference>
<feature type="compositionally biased region" description="Basic and acidic residues" evidence="2">
    <location>
        <begin position="401"/>
        <end position="410"/>
    </location>
</feature>
<dbReference type="PANTHER" id="PTHR13639:SF2">
    <property type="entry name" value="CYTOCHROME C OXIDASE ASSEMBLY FACTOR 4 HOMOLOG, MITOCHONDRIAL"/>
    <property type="match status" value="1"/>
</dbReference>
<dbReference type="InterPro" id="IPR009072">
    <property type="entry name" value="Histone-fold"/>
</dbReference>
<feature type="compositionally biased region" description="Basic and acidic residues" evidence="2">
    <location>
        <begin position="457"/>
        <end position="468"/>
    </location>
</feature>
<dbReference type="PANTHER" id="PTHR13639">
    <property type="entry name" value="CYTOCHROME C OXIDASE ASSEMBLY FACTOR 4 HOMOLOG, MITOCHONDRIAL"/>
    <property type="match status" value="1"/>
</dbReference>
<dbReference type="InterPro" id="IPR018465">
    <property type="entry name" value="Scm3/HJURP"/>
</dbReference>
<feature type="region of interest" description="Disordered" evidence="2">
    <location>
        <begin position="178"/>
        <end position="267"/>
    </location>
</feature>
<dbReference type="InterPro" id="IPR039870">
    <property type="entry name" value="Coa4-like"/>
</dbReference>
<feature type="compositionally biased region" description="Polar residues" evidence="2">
    <location>
        <begin position="246"/>
        <end position="263"/>
    </location>
</feature>
<dbReference type="GO" id="GO:0005634">
    <property type="term" value="C:nucleus"/>
    <property type="evidence" value="ECO:0007669"/>
    <property type="project" value="InterPro"/>
</dbReference>
<dbReference type="Proteomes" id="UP000244309">
    <property type="component" value="Unassembled WGS sequence"/>
</dbReference>
<dbReference type="GO" id="GO:0042393">
    <property type="term" value="F:histone binding"/>
    <property type="evidence" value="ECO:0007669"/>
    <property type="project" value="InterPro"/>
</dbReference>
<name>A0A2V1AQV0_9ASCO</name>
<reference evidence="4 5" key="1">
    <citation type="submission" date="2017-12" db="EMBL/GenBank/DDBJ databases">
        <title>Genome Sequence of a Multidrug-Resistant Candida haemulonii Isolate from a Patient with Chronic Leg Ulcers in Israel.</title>
        <authorList>
            <person name="Chow N.A."/>
            <person name="Gade L."/>
            <person name="Batra D."/>
            <person name="Rowe L.A."/>
            <person name="Ben-Ami R."/>
            <person name="Loparev V.N."/>
            <person name="Litvintseva A.P."/>
        </authorList>
    </citation>
    <scope>NUCLEOTIDE SEQUENCE [LARGE SCALE GENOMIC DNA]</scope>
    <source>
        <strain evidence="4 5">B11899</strain>
    </source>
</reference>
<dbReference type="Pfam" id="PF10384">
    <property type="entry name" value="Scm3"/>
    <property type="match status" value="1"/>
</dbReference>
<comment type="caution">
    <text evidence="4">The sequence shown here is derived from an EMBL/GenBank/DDBJ whole genome shotgun (WGS) entry which is preliminary data.</text>
</comment>
<feature type="compositionally biased region" description="Low complexity" evidence="2">
    <location>
        <begin position="206"/>
        <end position="218"/>
    </location>
</feature>
<feature type="region of interest" description="Disordered" evidence="2">
    <location>
        <begin position="393"/>
        <end position="477"/>
    </location>
</feature>
<dbReference type="RefSeq" id="XP_025341054.1">
    <property type="nucleotide sequence ID" value="XM_025485589.1"/>
</dbReference>
<dbReference type="EMBL" id="PKFO01000003">
    <property type="protein sequence ID" value="PVH20114.1"/>
    <property type="molecule type" value="Genomic_DNA"/>
</dbReference>
<proteinExistence type="predicted"/>